<sequence length="93" mass="10682">MEIKDNFQLMETRDRSLAMEIKNSSQVTETRNRFPGVKIKDGSHSVKTRGSSLVEEVEEDSDVGKKKLRHDSGIRWRQASTVVFRIIRDMTAS</sequence>
<evidence type="ECO:0000313" key="2">
    <source>
        <dbReference type="Proteomes" id="UP000274131"/>
    </source>
</evidence>
<evidence type="ECO:0000313" key="1">
    <source>
        <dbReference type="EMBL" id="VDD95281.1"/>
    </source>
</evidence>
<reference evidence="1 2" key="2">
    <citation type="submission" date="2018-10" db="EMBL/GenBank/DDBJ databases">
        <authorList>
            <consortium name="Pathogen Informatics"/>
        </authorList>
    </citation>
    <scope>NUCLEOTIDE SEQUENCE [LARGE SCALE GENOMIC DNA]</scope>
</reference>
<dbReference type="AlphaFoldDB" id="A0A0N4VIN6"/>
<protein>
    <submittedName>
        <fullName evidence="1 3">Uncharacterized protein</fullName>
    </submittedName>
</protein>
<dbReference type="Proteomes" id="UP000274131">
    <property type="component" value="Unassembled WGS sequence"/>
</dbReference>
<dbReference type="EMBL" id="UXUI01010478">
    <property type="protein sequence ID" value="VDD95281.1"/>
    <property type="molecule type" value="Genomic_DNA"/>
</dbReference>
<proteinExistence type="predicted"/>
<dbReference type="WBParaSite" id="EVEC_0001068901-mRNA-1">
    <property type="protein sequence ID" value="EVEC_0001068901-mRNA-1"/>
    <property type="gene ID" value="EVEC_0001068901"/>
</dbReference>
<accession>A0A0N4VIN6</accession>
<reference evidence="3" key="1">
    <citation type="submission" date="2017-02" db="UniProtKB">
        <authorList>
            <consortium name="WormBaseParasite"/>
        </authorList>
    </citation>
    <scope>IDENTIFICATION</scope>
</reference>
<organism evidence="3">
    <name type="scientific">Enterobius vermicularis</name>
    <name type="common">Human pinworm</name>
    <dbReference type="NCBI Taxonomy" id="51028"/>
    <lineage>
        <taxon>Eukaryota</taxon>
        <taxon>Metazoa</taxon>
        <taxon>Ecdysozoa</taxon>
        <taxon>Nematoda</taxon>
        <taxon>Chromadorea</taxon>
        <taxon>Rhabditida</taxon>
        <taxon>Spirurina</taxon>
        <taxon>Oxyuridomorpha</taxon>
        <taxon>Oxyuroidea</taxon>
        <taxon>Oxyuridae</taxon>
        <taxon>Enterobius</taxon>
    </lineage>
</organism>
<name>A0A0N4VIN6_ENTVE</name>
<keyword evidence="2" id="KW-1185">Reference proteome</keyword>
<evidence type="ECO:0000313" key="3">
    <source>
        <dbReference type="WBParaSite" id="EVEC_0001068901-mRNA-1"/>
    </source>
</evidence>
<gene>
    <name evidence="1" type="ORF">EVEC_LOCUS10032</name>
</gene>